<dbReference type="SUPFAM" id="SSF69572">
    <property type="entry name" value="Activating enzymes of the ubiquitin-like proteins"/>
    <property type="match status" value="1"/>
</dbReference>
<dbReference type="Proteomes" id="UP000600363">
    <property type="component" value="Unassembled WGS sequence"/>
</dbReference>
<dbReference type="AlphaFoldDB" id="A0A832VN94"/>
<dbReference type="Gene3D" id="3.40.50.720">
    <property type="entry name" value="NAD(P)-binding Rossmann-like Domain"/>
    <property type="match status" value="1"/>
</dbReference>
<dbReference type="FunFam" id="3.40.50.720:FF:000033">
    <property type="entry name" value="Adenylyltransferase and sulfurtransferase MOCS3"/>
    <property type="match status" value="1"/>
</dbReference>
<dbReference type="PANTHER" id="PTHR10953">
    <property type="entry name" value="UBIQUITIN-ACTIVATING ENZYME E1"/>
    <property type="match status" value="1"/>
</dbReference>
<dbReference type="GO" id="GO:0004792">
    <property type="term" value="F:thiosulfate-cyanide sulfurtransferase activity"/>
    <property type="evidence" value="ECO:0007669"/>
    <property type="project" value="TreeGrafter"/>
</dbReference>
<dbReference type="GO" id="GO:0005829">
    <property type="term" value="C:cytosol"/>
    <property type="evidence" value="ECO:0007669"/>
    <property type="project" value="TreeGrafter"/>
</dbReference>
<feature type="domain" description="THIF-type NAD/FAD binding fold" evidence="4">
    <location>
        <begin position="10"/>
        <end position="244"/>
    </location>
</feature>
<protein>
    <submittedName>
        <fullName evidence="5">HesA/MoeB/ThiF family protein</fullName>
    </submittedName>
</protein>
<dbReference type="PANTHER" id="PTHR10953:SF102">
    <property type="entry name" value="ADENYLYLTRANSFERASE AND SULFURTRANSFERASE MOCS3"/>
    <property type="match status" value="1"/>
</dbReference>
<evidence type="ECO:0000256" key="1">
    <source>
        <dbReference type="ARBA" id="ARBA00022679"/>
    </source>
</evidence>
<dbReference type="Pfam" id="PF00899">
    <property type="entry name" value="ThiF"/>
    <property type="match status" value="1"/>
</dbReference>
<evidence type="ECO:0000259" key="4">
    <source>
        <dbReference type="Pfam" id="PF00899"/>
    </source>
</evidence>
<evidence type="ECO:0000313" key="5">
    <source>
        <dbReference type="EMBL" id="HIH70081.1"/>
    </source>
</evidence>
<gene>
    <name evidence="5" type="ORF">HA299_05680</name>
</gene>
<dbReference type="InterPro" id="IPR045886">
    <property type="entry name" value="ThiF/MoeB/HesA"/>
</dbReference>
<evidence type="ECO:0000256" key="2">
    <source>
        <dbReference type="ARBA" id="ARBA00022741"/>
    </source>
</evidence>
<dbReference type="GO" id="GO:0005524">
    <property type="term" value="F:ATP binding"/>
    <property type="evidence" value="ECO:0007669"/>
    <property type="project" value="UniProtKB-KW"/>
</dbReference>
<dbReference type="GO" id="GO:0008146">
    <property type="term" value="F:sulfotransferase activity"/>
    <property type="evidence" value="ECO:0007669"/>
    <property type="project" value="TreeGrafter"/>
</dbReference>
<dbReference type="EMBL" id="DUIH01000021">
    <property type="protein sequence ID" value="HIH70081.1"/>
    <property type="molecule type" value="Genomic_DNA"/>
</dbReference>
<proteinExistence type="predicted"/>
<evidence type="ECO:0000256" key="3">
    <source>
        <dbReference type="ARBA" id="ARBA00022840"/>
    </source>
</evidence>
<reference evidence="5" key="1">
    <citation type="journal article" date="2020" name="bioRxiv">
        <title>A rank-normalized archaeal taxonomy based on genome phylogeny resolves widespread incomplete and uneven classifications.</title>
        <authorList>
            <person name="Rinke C."/>
            <person name="Chuvochina M."/>
            <person name="Mussig A.J."/>
            <person name="Chaumeil P.-A."/>
            <person name="Waite D.W."/>
            <person name="Whitman W.B."/>
            <person name="Parks D.H."/>
            <person name="Hugenholtz P."/>
        </authorList>
    </citation>
    <scope>NUCLEOTIDE SEQUENCE</scope>
    <source>
        <strain evidence="5">UBA12518</strain>
    </source>
</reference>
<dbReference type="GO" id="GO:0008641">
    <property type="term" value="F:ubiquitin-like modifier activating enzyme activity"/>
    <property type="evidence" value="ECO:0007669"/>
    <property type="project" value="InterPro"/>
</dbReference>
<accession>A0A832VN94</accession>
<keyword evidence="3" id="KW-0067">ATP-binding</keyword>
<keyword evidence="1" id="KW-0808">Transferase</keyword>
<dbReference type="InterPro" id="IPR035985">
    <property type="entry name" value="Ubiquitin-activating_enz"/>
</dbReference>
<dbReference type="GO" id="GO:0016779">
    <property type="term" value="F:nucleotidyltransferase activity"/>
    <property type="evidence" value="ECO:0007669"/>
    <property type="project" value="TreeGrafter"/>
</dbReference>
<organism evidence="5 6">
    <name type="scientific">Methermicoccus shengliensis</name>
    <dbReference type="NCBI Taxonomy" id="660064"/>
    <lineage>
        <taxon>Archaea</taxon>
        <taxon>Methanobacteriati</taxon>
        <taxon>Methanobacteriota</taxon>
        <taxon>Stenosarchaea group</taxon>
        <taxon>Methanomicrobia</taxon>
        <taxon>Methanosarcinales</taxon>
        <taxon>Methermicoccaceae</taxon>
        <taxon>Methermicoccus</taxon>
    </lineage>
</organism>
<name>A0A832VN94_9EURY</name>
<sequence>MLSREQIKRYSRQILVPEVGGEGQQRLLKSSVLVVGAGGLGSPAIQCLAGAGVGRLGIVDGDLVDITNLHRQTIHAGRLGLNKALSAHHFVEQLNEDVAVEAYPCALTPENARTLVSEYDVVLDCTDNFPTRYLINDVCVLEDKPLVHASVLRLEGMLTTIVPGRGHCYRCIFPSPPPRGAMPTCQEAGVLGITTSVLGSLQAAEAIKLLLGTGNTLVGRLLHLDLLTMDIDEVVVHRNPQCPVCSDEGAFDIHLEQYAQQGCELE</sequence>
<dbReference type="InterPro" id="IPR000594">
    <property type="entry name" value="ThiF_NAD_FAD-bd"/>
</dbReference>
<dbReference type="RefSeq" id="WP_042686497.1">
    <property type="nucleotide sequence ID" value="NZ_DUIH01000021.1"/>
</dbReference>
<dbReference type="CDD" id="cd00757">
    <property type="entry name" value="ThiF_MoeB_HesA_family"/>
    <property type="match status" value="1"/>
</dbReference>
<comment type="caution">
    <text evidence="5">The sequence shown here is derived from an EMBL/GenBank/DDBJ whole genome shotgun (WGS) entry which is preliminary data.</text>
</comment>
<evidence type="ECO:0000313" key="6">
    <source>
        <dbReference type="Proteomes" id="UP000600363"/>
    </source>
</evidence>
<keyword evidence="2" id="KW-0547">Nucleotide-binding</keyword>